<comment type="similarity">
    <text evidence="2 7">Belongs to the cytochrome P450 family.</text>
</comment>
<evidence type="ECO:0000256" key="1">
    <source>
        <dbReference type="ARBA" id="ARBA00001971"/>
    </source>
</evidence>
<dbReference type="AlphaFoldDB" id="A0AAD6XQE2"/>
<keyword evidence="6 7" id="KW-0349">Heme</keyword>
<dbReference type="PRINTS" id="PR00465">
    <property type="entry name" value="EP450IV"/>
</dbReference>
<dbReference type="PROSITE" id="PS00086">
    <property type="entry name" value="CYTOCHROME_P450"/>
    <property type="match status" value="1"/>
</dbReference>
<dbReference type="InterPro" id="IPR036396">
    <property type="entry name" value="Cyt_P450_sf"/>
</dbReference>
<keyword evidence="9" id="KW-1185">Reference proteome</keyword>
<dbReference type="Proteomes" id="UP001222325">
    <property type="component" value="Unassembled WGS sequence"/>
</dbReference>
<sequence>MVVCHVYKYRGTSPVTMDDLKVFACGLAGVAGAYVLVKALSGPNLDFIPTLGSPGMVMSYRGVFRYLFSAKESVRVFSGPRYTNFFRFIQEGYEKYPNAIFKVPGVDRWNVMVTGRILMEEVANAPESELSFYQSINEFLQTGYTAGWRIERNPYHAGVVKTSMTRNLGTLFPEVRDEIIAAFDEVLPFQGKEWLTVPAFDTMMQIVCRTSNRLFVGLPLCRDPDYTKLNVEYAMDVIIAGQLINMLPAFFRPTVAPLLSPRKRILRRASKHLTPVVAERFAKEANLGEKYTDRPNDLITWLMDAAEGADRTVAALVERVLFVGFAAIRTSTDTFTHIVYDLAAYPHHFQELREEVQSVVQKEGWTRASLNRMYKIDSFLSESQRFHGIGTLSLGRKVVKPEGFTFSNGVTLPYGTYLHSPMWSVHHDAEIYPDPDTFDGFRFSKLRKTEEVGSAQYQVITTSLDYLPFGHGRHACPGRFFAAVELKAMLAHLVVNYDVKFVNDGPRPANQYMASACLPDSSAKVMFRKRQV</sequence>
<dbReference type="GO" id="GO:0016705">
    <property type="term" value="F:oxidoreductase activity, acting on paired donors, with incorporation or reduction of molecular oxygen"/>
    <property type="evidence" value="ECO:0007669"/>
    <property type="project" value="InterPro"/>
</dbReference>
<keyword evidence="3 6" id="KW-0479">Metal-binding</keyword>
<dbReference type="EMBL" id="JARJCN010000029">
    <property type="protein sequence ID" value="KAJ7087178.1"/>
    <property type="molecule type" value="Genomic_DNA"/>
</dbReference>
<feature type="binding site" description="axial binding residue" evidence="6">
    <location>
        <position position="476"/>
    </location>
    <ligand>
        <name>heme</name>
        <dbReference type="ChEBI" id="CHEBI:30413"/>
    </ligand>
    <ligandPart>
        <name>Fe</name>
        <dbReference type="ChEBI" id="CHEBI:18248"/>
    </ligandPart>
</feature>
<proteinExistence type="inferred from homology"/>
<dbReference type="Gene3D" id="1.10.630.10">
    <property type="entry name" value="Cytochrome P450"/>
    <property type="match status" value="1"/>
</dbReference>
<dbReference type="GO" id="GO:0020037">
    <property type="term" value="F:heme binding"/>
    <property type="evidence" value="ECO:0007669"/>
    <property type="project" value="InterPro"/>
</dbReference>
<dbReference type="InterPro" id="IPR001128">
    <property type="entry name" value="Cyt_P450"/>
</dbReference>
<evidence type="ECO:0000313" key="9">
    <source>
        <dbReference type="Proteomes" id="UP001222325"/>
    </source>
</evidence>
<dbReference type="PANTHER" id="PTHR46206">
    <property type="entry name" value="CYTOCHROME P450"/>
    <property type="match status" value="1"/>
</dbReference>
<evidence type="ECO:0000256" key="4">
    <source>
        <dbReference type="ARBA" id="ARBA00023002"/>
    </source>
</evidence>
<evidence type="ECO:0000256" key="7">
    <source>
        <dbReference type="RuleBase" id="RU000461"/>
    </source>
</evidence>
<dbReference type="CDD" id="cd11041">
    <property type="entry name" value="CYP503A1-like"/>
    <property type="match status" value="1"/>
</dbReference>
<keyword evidence="5 6" id="KW-0408">Iron</keyword>
<keyword evidence="7" id="KW-0503">Monooxygenase</keyword>
<dbReference type="Pfam" id="PF00067">
    <property type="entry name" value="p450"/>
    <property type="match status" value="1"/>
</dbReference>
<keyword evidence="4 7" id="KW-0560">Oxidoreductase</keyword>
<dbReference type="SUPFAM" id="SSF48264">
    <property type="entry name" value="Cytochrome P450"/>
    <property type="match status" value="1"/>
</dbReference>
<comment type="caution">
    <text evidence="8">The sequence shown here is derived from an EMBL/GenBank/DDBJ whole genome shotgun (WGS) entry which is preliminary data.</text>
</comment>
<evidence type="ECO:0000256" key="2">
    <source>
        <dbReference type="ARBA" id="ARBA00010617"/>
    </source>
</evidence>
<evidence type="ECO:0000256" key="6">
    <source>
        <dbReference type="PIRSR" id="PIRSR602403-1"/>
    </source>
</evidence>
<evidence type="ECO:0000256" key="3">
    <source>
        <dbReference type="ARBA" id="ARBA00022723"/>
    </source>
</evidence>
<comment type="cofactor">
    <cofactor evidence="1 6">
        <name>heme</name>
        <dbReference type="ChEBI" id="CHEBI:30413"/>
    </cofactor>
</comment>
<dbReference type="GO" id="GO:0005506">
    <property type="term" value="F:iron ion binding"/>
    <property type="evidence" value="ECO:0007669"/>
    <property type="project" value="InterPro"/>
</dbReference>
<organism evidence="8 9">
    <name type="scientific">Mycena belliarum</name>
    <dbReference type="NCBI Taxonomy" id="1033014"/>
    <lineage>
        <taxon>Eukaryota</taxon>
        <taxon>Fungi</taxon>
        <taxon>Dikarya</taxon>
        <taxon>Basidiomycota</taxon>
        <taxon>Agaricomycotina</taxon>
        <taxon>Agaricomycetes</taxon>
        <taxon>Agaricomycetidae</taxon>
        <taxon>Agaricales</taxon>
        <taxon>Marasmiineae</taxon>
        <taxon>Mycenaceae</taxon>
        <taxon>Mycena</taxon>
    </lineage>
</organism>
<evidence type="ECO:0000256" key="5">
    <source>
        <dbReference type="ARBA" id="ARBA00023004"/>
    </source>
</evidence>
<dbReference type="InterPro" id="IPR002403">
    <property type="entry name" value="Cyt_P450_E_grp-IV"/>
</dbReference>
<dbReference type="GO" id="GO:0004497">
    <property type="term" value="F:monooxygenase activity"/>
    <property type="evidence" value="ECO:0007669"/>
    <property type="project" value="UniProtKB-KW"/>
</dbReference>
<protein>
    <submittedName>
        <fullName evidence="8">Cytochrome P450</fullName>
    </submittedName>
</protein>
<dbReference type="InterPro" id="IPR017972">
    <property type="entry name" value="Cyt_P450_CS"/>
</dbReference>
<reference evidence="8" key="1">
    <citation type="submission" date="2023-03" db="EMBL/GenBank/DDBJ databases">
        <title>Massive genome expansion in bonnet fungi (Mycena s.s.) driven by repeated elements and novel gene families across ecological guilds.</title>
        <authorList>
            <consortium name="Lawrence Berkeley National Laboratory"/>
            <person name="Harder C.B."/>
            <person name="Miyauchi S."/>
            <person name="Viragh M."/>
            <person name="Kuo A."/>
            <person name="Thoen E."/>
            <person name="Andreopoulos B."/>
            <person name="Lu D."/>
            <person name="Skrede I."/>
            <person name="Drula E."/>
            <person name="Henrissat B."/>
            <person name="Morin E."/>
            <person name="Kohler A."/>
            <person name="Barry K."/>
            <person name="LaButti K."/>
            <person name="Morin E."/>
            <person name="Salamov A."/>
            <person name="Lipzen A."/>
            <person name="Mereny Z."/>
            <person name="Hegedus B."/>
            <person name="Baldrian P."/>
            <person name="Stursova M."/>
            <person name="Weitz H."/>
            <person name="Taylor A."/>
            <person name="Grigoriev I.V."/>
            <person name="Nagy L.G."/>
            <person name="Martin F."/>
            <person name="Kauserud H."/>
        </authorList>
    </citation>
    <scope>NUCLEOTIDE SEQUENCE</scope>
    <source>
        <strain evidence="8">CBHHK173m</strain>
    </source>
</reference>
<accession>A0AAD6XQE2</accession>
<gene>
    <name evidence="8" type="ORF">B0H15DRAFT_842897</name>
</gene>
<evidence type="ECO:0000313" key="8">
    <source>
        <dbReference type="EMBL" id="KAJ7087178.1"/>
    </source>
</evidence>
<name>A0AAD6XQE2_9AGAR</name>